<feature type="region of interest" description="Disordered" evidence="1">
    <location>
        <begin position="1"/>
        <end position="33"/>
    </location>
</feature>
<feature type="compositionally biased region" description="Basic residues" evidence="1">
    <location>
        <begin position="22"/>
        <end position="33"/>
    </location>
</feature>
<organism evidence="2">
    <name type="scientific">Ixodes ricinus</name>
    <name type="common">Common tick</name>
    <name type="synonym">Acarus ricinus</name>
    <dbReference type="NCBI Taxonomy" id="34613"/>
    <lineage>
        <taxon>Eukaryota</taxon>
        <taxon>Metazoa</taxon>
        <taxon>Ecdysozoa</taxon>
        <taxon>Arthropoda</taxon>
        <taxon>Chelicerata</taxon>
        <taxon>Arachnida</taxon>
        <taxon>Acari</taxon>
        <taxon>Parasitiformes</taxon>
        <taxon>Ixodida</taxon>
        <taxon>Ixodoidea</taxon>
        <taxon>Ixodidae</taxon>
        <taxon>Ixodinae</taxon>
        <taxon>Ixodes</taxon>
    </lineage>
</organism>
<dbReference type="EMBL" id="GEFM01007169">
    <property type="protein sequence ID" value="JAP68627.1"/>
    <property type="molecule type" value="mRNA"/>
</dbReference>
<evidence type="ECO:0000256" key="1">
    <source>
        <dbReference type="SAM" id="MobiDB-lite"/>
    </source>
</evidence>
<dbReference type="AlphaFoldDB" id="A0A131XPQ3"/>
<sequence length="85" mass="9274">GVAQPSGTKTKSTEASSLQPWHHSKNRQLTRKHQLSARFCYSSSIGTSSHRHVVKHEGHKPLVQVIAASLSQGSPLVGIHHHRGL</sequence>
<evidence type="ECO:0000313" key="2">
    <source>
        <dbReference type="EMBL" id="JAP68627.1"/>
    </source>
</evidence>
<accession>A0A131XPQ3</accession>
<reference evidence="2" key="1">
    <citation type="submission" date="2016-02" db="EMBL/GenBank/DDBJ databases">
        <title>RNAseq analyses of the midgut from blood- or serum-fed Ixodes ricinus ticks.</title>
        <authorList>
            <person name="Perner J."/>
            <person name="Provaznik J."/>
            <person name="Schrenkova J."/>
            <person name="Urbanova V."/>
            <person name="Ribeiro J.M."/>
            <person name="Kopacek P."/>
        </authorList>
    </citation>
    <scope>NUCLEOTIDE SEQUENCE</scope>
    <source>
        <tissue evidence="2">Gut</tissue>
    </source>
</reference>
<feature type="compositionally biased region" description="Polar residues" evidence="1">
    <location>
        <begin position="1"/>
        <end position="19"/>
    </location>
</feature>
<proteinExistence type="evidence at transcript level"/>
<name>A0A131XPQ3_IXORI</name>
<protein>
    <submittedName>
        <fullName evidence="2">Uncharacterized protein</fullName>
    </submittedName>
</protein>
<feature type="non-terminal residue" evidence="2">
    <location>
        <position position="1"/>
    </location>
</feature>